<dbReference type="AlphaFoldDB" id="A0AA37NZ09"/>
<dbReference type="Proteomes" id="UP001055114">
    <property type="component" value="Unassembled WGS sequence"/>
</dbReference>
<feature type="region of interest" description="Disordered" evidence="1">
    <location>
        <begin position="14"/>
        <end position="50"/>
    </location>
</feature>
<evidence type="ECO:0000313" key="2">
    <source>
        <dbReference type="EMBL" id="GKH72634.1"/>
    </source>
</evidence>
<organism evidence="2 3">
    <name type="scientific">Parabacteroides merdae</name>
    <dbReference type="NCBI Taxonomy" id="46503"/>
    <lineage>
        <taxon>Bacteria</taxon>
        <taxon>Pseudomonadati</taxon>
        <taxon>Bacteroidota</taxon>
        <taxon>Bacteroidia</taxon>
        <taxon>Bacteroidales</taxon>
        <taxon>Tannerellaceae</taxon>
        <taxon>Parabacteroides</taxon>
    </lineage>
</organism>
<accession>A0AA37NZ09</accession>
<sequence>MTLACIGGILSLLKNNQPPPHIPKNPDAPPPLPPTTSHPQPTGWESQATH</sequence>
<proteinExistence type="predicted"/>
<comment type="caution">
    <text evidence="2">The sequence shown here is derived from an EMBL/GenBank/DDBJ whole genome shotgun (WGS) entry which is preliminary data.</text>
</comment>
<evidence type="ECO:0000256" key="1">
    <source>
        <dbReference type="SAM" id="MobiDB-lite"/>
    </source>
</evidence>
<dbReference type="EMBL" id="BQNZ01000002">
    <property type="protein sequence ID" value="GKH72634.1"/>
    <property type="molecule type" value="Genomic_DNA"/>
</dbReference>
<protein>
    <submittedName>
        <fullName evidence="2">Uncharacterized protein</fullName>
    </submittedName>
</protein>
<feature type="compositionally biased region" description="Pro residues" evidence="1">
    <location>
        <begin position="17"/>
        <end position="36"/>
    </location>
</feature>
<reference evidence="2" key="1">
    <citation type="submission" date="2022-01" db="EMBL/GenBank/DDBJ databases">
        <title>Novel bile acid biosynthetic pathways are enriched in the microbiome of centenarians.</title>
        <authorList>
            <person name="Sato Y."/>
            <person name="Atarashi K."/>
            <person name="Plichta R.D."/>
            <person name="Arai Y."/>
            <person name="Sasajima S."/>
            <person name="Kearney M.S."/>
            <person name="Suda W."/>
            <person name="Takeshita K."/>
            <person name="Sasaki T."/>
            <person name="Okamoto S."/>
            <person name="Skelly N.A."/>
            <person name="Okamura Y."/>
            <person name="Vlamakis H."/>
            <person name="Li Y."/>
            <person name="Tanoue T."/>
            <person name="Takei H."/>
            <person name="Nittono H."/>
            <person name="Narushima S."/>
            <person name="Irie J."/>
            <person name="Itoh H."/>
            <person name="Moriya K."/>
            <person name="Sugiura Y."/>
            <person name="Suematsu M."/>
            <person name="Moritoki N."/>
            <person name="Shibata S."/>
            <person name="Littman R.D."/>
            <person name="Fischbach A.M."/>
            <person name="Uwamino Y."/>
            <person name="Inoue T."/>
            <person name="Honda A."/>
            <person name="Hattori M."/>
            <person name="Murai T."/>
            <person name="Xavier J.R."/>
            <person name="Hirose N."/>
            <person name="Honda K."/>
        </authorList>
    </citation>
    <scope>NUCLEOTIDE SEQUENCE</scope>
    <source>
        <strain evidence="2">CE91-St3</strain>
    </source>
</reference>
<name>A0AA37NZ09_9BACT</name>
<gene>
    <name evidence="2" type="ORF">CE91St3_24970</name>
</gene>
<evidence type="ECO:0000313" key="3">
    <source>
        <dbReference type="Proteomes" id="UP001055114"/>
    </source>
</evidence>